<evidence type="ECO:0000259" key="2">
    <source>
        <dbReference type="PROSITE" id="PS50006"/>
    </source>
</evidence>
<proteinExistence type="predicted"/>
<name>A0A518K5B8_9BACT</name>
<evidence type="ECO:0000313" key="3">
    <source>
        <dbReference type="EMBL" id="QDV72992.1"/>
    </source>
</evidence>
<dbReference type="SMART" id="SM00240">
    <property type="entry name" value="FHA"/>
    <property type="match status" value="2"/>
</dbReference>
<protein>
    <submittedName>
        <fullName evidence="3">FHA domain protein</fullName>
    </submittedName>
</protein>
<dbReference type="InterPro" id="IPR050923">
    <property type="entry name" value="Cell_Proc_Reg/RNA_Proc"/>
</dbReference>
<dbReference type="InterPro" id="IPR008984">
    <property type="entry name" value="SMAD_FHA_dom_sf"/>
</dbReference>
<dbReference type="Pfam" id="PF00498">
    <property type="entry name" value="FHA"/>
    <property type="match status" value="2"/>
</dbReference>
<dbReference type="Gene3D" id="2.60.200.20">
    <property type="match status" value="2"/>
</dbReference>
<feature type="domain" description="FHA" evidence="2">
    <location>
        <begin position="182"/>
        <end position="235"/>
    </location>
</feature>
<feature type="region of interest" description="Disordered" evidence="1">
    <location>
        <begin position="23"/>
        <end position="146"/>
    </location>
</feature>
<dbReference type="Proteomes" id="UP000316426">
    <property type="component" value="Chromosome"/>
</dbReference>
<dbReference type="InterPro" id="IPR000253">
    <property type="entry name" value="FHA_dom"/>
</dbReference>
<dbReference type="PROSITE" id="PS50006">
    <property type="entry name" value="FHA_DOMAIN"/>
    <property type="match status" value="1"/>
</dbReference>
<dbReference type="KEGG" id="bmei:Spa11_11790"/>
<feature type="compositionally biased region" description="Low complexity" evidence="1">
    <location>
        <begin position="132"/>
        <end position="142"/>
    </location>
</feature>
<keyword evidence="4" id="KW-1185">Reference proteome</keyword>
<evidence type="ECO:0000256" key="1">
    <source>
        <dbReference type="SAM" id="MobiDB-lite"/>
    </source>
</evidence>
<dbReference type="CDD" id="cd00060">
    <property type="entry name" value="FHA"/>
    <property type="match status" value="2"/>
</dbReference>
<organism evidence="3 4">
    <name type="scientific">Botrimarina mediterranea</name>
    <dbReference type="NCBI Taxonomy" id="2528022"/>
    <lineage>
        <taxon>Bacteria</taxon>
        <taxon>Pseudomonadati</taxon>
        <taxon>Planctomycetota</taxon>
        <taxon>Planctomycetia</taxon>
        <taxon>Pirellulales</taxon>
        <taxon>Lacipirellulaceae</taxon>
        <taxon>Botrimarina</taxon>
    </lineage>
</organism>
<evidence type="ECO:0000313" key="4">
    <source>
        <dbReference type="Proteomes" id="UP000316426"/>
    </source>
</evidence>
<dbReference type="AlphaFoldDB" id="A0A518K5B8"/>
<dbReference type="PANTHER" id="PTHR23308">
    <property type="entry name" value="NUCLEAR INHIBITOR OF PROTEIN PHOSPHATASE-1"/>
    <property type="match status" value="1"/>
</dbReference>
<reference evidence="3 4" key="1">
    <citation type="submission" date="2019-02" db="EMBL/GenBank/DDBJ databases">
        <title>Deep-cultivation of Planctomycetes and their phenomic and genomic characterization uncovers novel biology.</title>
        <authorList>
            <person name="Wiegand S."/>
            <person name="Jogler M."/>
            <person name="Boedeker C."/>
            <person name="Pinto D."/>
            <person name="Vollmers J."/>
            <person name="Rivas-Marin E."/>
            <person name="Kohn T."/>
            <person name="Peeters S.H."/>
            <person name="Heuer A."/>
            <person name="Rast P."/>
            <person name="Oberbeckmann S."/>
            <person name="Bunk B."/>
            <person name="Jeske O."/>
            <person name="Meyerdierks A."/>
            <person name="Storesund J.E."/>
            <person name="Kallscheuer N."/>
            <person name="Luecker S."/>
            <person name="Lage O.M."/>
            <person name="Pohl T."/>
            <person name="Merkel B.J."/>
            <person name="Hornburger P."/>
            <person name="Mueller R.-W."/>
            <person name="Bruemmer F."/>
            <person name="Labrenz M."/>
            <person name="Spormann A.M."/>
            <person name="Op den Camp H."/>
            <person name="Overmann J."/>
            <person name="Amann R."/>
            <person name="Jetten M.S.M."/>
            <person name="Mascher T."/>
            <person name="Medema M.H."/>
            <person name="Devos D.P."/>
            <person name="Kaster A.-K."/>
            <person name="Ovreas L."/>
            <person name="Rohde M."/>
            <person name="Galperin M.Y."/>
            <person name="Jogler C."/>
        </authorList>
    </citation>
    <scope>NUCLEOTIDE SEQUENCE [LARGE SCALE GENOMIC DNA]</scope>
    <source>
        <strain evidence="3 4">Spa11</strain>
    </source>
</reference>
<dbReference type="RefSeq" id="WP_145109218.1">
    <property type="nucleotide sequence ID" value="NZ_CP036349.1"/>
</dbReference>
<dbReference type="EMBL" id="CP036349">
    <property type="protein sequence ID" value="QDV72992.1"/>
    <property type="molecule type" value="Genomic_DNA"/>
</dbReference>
<gene>
    <name evidence="3" type="ORF">Spa11_11790</name>
</gene>
<sequence>MPPSDGPAPNDPLDFIRRAARLAQSDRGAQSDRVNPAGKALKADDVNAAIERMVRDDSADDMDSFGVDMSADTPPALDSIDDESGLNHTSEAPSRGTLAEADFSVDSTIELPEGDLSGADESGEPSLSDPTASSSRARNSSRQTILATPLYRPTRRPPMAVLHLFDDDQRNYEAVRIRQTPFVIGRQDGDLVVGHERQMSRRHARIDRVQEGDLWRWYLADLRSTNGTFIRTKQAALEDGVEVLLGGELVRFVDAGAGPPALVRIAPSTEEERITISPGAHLIGSDPGVCLPFLKESRFLDPQHLRVEHVKGHWQVTDLSSTNGLWVAITKRTELVSGASFQIGEQRFAFHVP</sequence>
<dbReference type="SUPFAM" id="SSF49879">
    <property type="entry name" value="SMAD/FHA domain"/>
    <property type="match status" value="2"/>
</dbReference>
<accession>A0A518K5B8</accession>